<dbReference type="EMBL" id="FQTV01000001">
    <property type="protein sequence ID" value="SHE31652.1"/>
    <property type="molecule type" value="Genomic_DNA"/>
</dbReference>
<keyword evidence="3" id="KW-1185">Reference proteome</keyword>
<dbReference type="PANTHER" id="PTHR33993">
    <property type="entry name" value="GLYOXALASE-RELATED"/>
    <property type="match status" value="1"/>
</dbReference>
<gene>
    <name evidence="2" type="ORF">SAMN05444405_101102</name>
</gene>
<evidence type="ECO:0000313" key="3">
    <source>
        <dbReference type="Proteomes" id="UP000184509"/>
    </source>
</evidence>
<dbReference type="InterPro" id="IPR004360">
    <property type="entry name" value="Glyas_Fos-R_dOase_dom"/>
</dbReference>
<dbReference type="RefSeq" id="WP_073398565.1">
    <property type="nucleotide sequence ID" value="NZ_FQTV01000001.1"/>
</dbReference>
<dbReference type="OrthoDB" id="9804235at2"/>
<proteinExistence type="predicted"/>
<accession>A0A1M4SHL8</accession>
<evidence type="ECO:0000259" key="1">
    <source>
        <dbReference type="Pfam" id="PF00903"/>
    </source>
</evidence>
<organism evidence="2 3">
    <name type="scientific">Bacteroides luti</name>
    <dbReference type="NCBI Taxonomy" id="1297750"/>
    <lineage>
        <taxon>Bacteria</taxon>
        <taxon>Pseudomonadati</taxon>
        <taxon>Bacteroidota</taxon>
        <taxon>Bacteroidia</taxon>
        <taxon>Bacteroidales</taxon>
        <taxon>Bacteroidaceae</taxon>
        <taxon>Bacteroides</taxon>
    </lineage>
</organism>
<dbReference type="SUPFAM" id="SSF54593">
    <property type="entry name" value="Glyoxalase/Bleomycin resistance protein/Dihydroxybiphenyl dioxygenase"/>
    <property type="match status" value="1"/>
</dbReference>
<dbReference type="Pfam" id="PF00903">
    <property type="entry name" value="Glyoxalase"/>
    <property type="match status" value="1"/>
</dbReference>
<protein>
    <recommendedName>
        <fullName evidence="1">Glyoxalase/fosfomycin resistance/dioxygenase domain-containing protein</fullName>
    </recommendedName>
</protein>
<dbReference type="PANTHER" id="PTHR33993:SF2">
    <property type="entry name" value="VOC DOMAIN-CONTAINING PROTEIN"/>
    <property type="match status" value="1"/>
</dbReference>
<dbReference type="InterPro" id="IPR052164">
    <property type="entry name" value="Anthracycline_SecMetBiosynth"/>
</dbReference>
<evidence type="ECO:0000313" key="2">
    <source>
        <dbReference type="EMBL" id="SHE31652.1"/>
    </source>
</evidence>
<dbReference type="Proteomes" id="UP000184509">
    <property type="component" value="Unassembled WGS sequence"/>
</dbReference>
<dbReference type="InterPro" id="IPR029068">
    <property type="entry name" value="Glyas_Bleomycin-R_OHBP_Dase"/>
</dbReference>
<name>A0A1M4SHL8_9BACE</name>
<dbReference type="CDD" id="cd07247">
    <property type="entry name" value="SgaA_N_like"/>
    <property type="match status" value="1"/>
</dbReference>
<dbReference type="STRING" id="1297750.SAMN05444405_101102"/>
<dbReference type="AlphaFoldDB" id="A0A1M4SHL8"/>
<dbReference type="Gene3D" id="3.10.180.10">
    <property type="entry name" value="2,3-Dihydroxybiphenyl 1,2-Dioxygenase, domain 1"/>
    <property type="match status" value="1"/>
</dbReference>
<feature type="domain" description="Glyoxalase/fosfomycin resistance/dioxygenase" evidence="1">
    <location>
        <begin position="8"/>
        <end position="116"/>
    </location>
</feature>
<reference evidence="2 3" key="1">
    <citation type="submission" date="2016-11" db="EMBL/GenBank/DDBJ databases">
        <authorList>
            <person name="Jaros S."/>
            <person name="Januszkiewicz K."/>
            <person name="Wedrychowicz H."/>
        </authorList>
    </citation>
    <scope>NUCLEOTIDE SEQUENCE [LARGE SCALE GENOMIC DNA]</scope>
    <source>
        <strain evidence="2 3">DSM 26991</strain>
    </source>
</reference>
<sequence length="122" mass="13297">MKKLLVFFEIPAADFGRAVKFYETILDVKTSVYDCENEKMACFPEEEGVCPGAISYAPGFLPSENGVLVSLNCDDMEATHALILANGGKIVIPKTKIEAEGRGFFSTFIDSEGNTIGLYSDK</sequence>